<keyword evidence="6" id="KW-0812">Transmembrane</keyword>
<dbReference type="GO" id="GO:0016757">
    <property type="term" value="F:glycosyltransferase activity"/>
    <property type="evidence" value="ECO:0007669"/>
    <property type="project" value="UniProtKB-KW"/>
</dbReference>
<dbReference type="InterPro" id="IPR004263">
    <property type="entry name" value="Exostosin"/>
</dbReference>
<gene>
    <name evidence="8" type="ORF">MKW98_028874</name>
</gene>
<keyword evidence="4" id="KW-0735">Signal-anchor</keyword>
<dbReference type="AlphaFoldDB" id="A0AAD4S392"/>
<protein>
    <recommendedName>
        <fullName evidence="7">Exostosin GT47 domain-containing protein</fullName>
    </recommendedName>
</protein>
<feature type="domain" description="Exostosin GT47" evidence="7">
    <location>
        <begin position="131"/>
        <end position="416"/>
    </location>
</feature>
<keyword evidence="3" id="KW-0808">Transferase</keyword>
<keyword evidence="9" id="KW-1185">Reference proteome</keyword>
<keyword evidence="6" id="KW-1133">Transmembrane helix</keyword>
<evidence type="ECO:0000256" key="3">
    <source>
        <dbReference type="ARBA" id="ARBA00022676"/>
    </source>
</evidence>
<dbReference type="PANTHER" id="PTHR11062">
    <property type="entry name" value="EXOSTOSIN HEPARAN SULFATE GLYCOSYLTRANSFERASE -RELATED"/>
    <property type="match status" value="1"/>
</dbReference>
<proteinExistence type="inferred from homology"/>
<comment type="caution">
    <text evidence="8">The sequence shown here is derived from an EMBL/GenBank/DDBJ whole genome shotgun (WGS) entry which is preliminary data.</text>
</comment>
<evidence type="ECO:0000259" key="7">
    <source>
        <dbReference type="Pfam" id="PF03016"/>
    </source>
</evidence>
<feature type="domain" description="Exostosin GT47" evidence="7">
    <location>
        <begin position="562"/>
        <end position="847"/>
    </location>
</feature>
<evidence type="ECO:0000313" key="8">
    <source>
        <dbReference type="EMBL" id="KAI3857610.1"/>
    </source>
</evidence>
<comment type="subcellular location">
    <subcellularLocation>
        <location evidence="1">Golgi apparatus membrane</location>
        <topology evidence="1">Single-pass type II membrane protein</topology>
    </subcellularLocation>
</comment>
<keyword evidence="6" id="KW-0472">Membrane</keyword>
<accession>A0AAD4S392</accession>
<dbReference type="Pfam" id="PF03016">
    <property type="entry name" value="Exostosin_GT47"/>
    <property type="match status" value="2"/>
</dbReference>
<sequence>MADLMNICKKHFIVFTVFLSLLLLTLYFSPYNNQQTPNSLPRASPLLASSDDGNEIFSKTSEESSNAPNTRVREKLTGAEKIEDDLSRARAAIRMAIQTRNYTSNKVEDFIPSGTVYRNSYAFHQSYIEMERSFKIWTYEEGEPPLVHAGPLNLLYAIEGHFIEEMASKSNPFAAQDPNDAHAFFLPFSVANMKSFLYVPYSKDYSRSPINHLVMDYVRIVSQKYRHWNRSNGGDHFMVSCHDWAPFVTEENPRLFKKFIRVLCNANSSESFEPARDVSLPEYRVEGTSLLTSTQYRVSGSNRSILAFFAGGGHRPIRKMLLKHWLNKDSELQIHEYLPKGQDYGGFMAQSKFCLCPSGYEVASPRLVEAIHAGCVPVIMSDHYVLPFSDVLDWSQFSIQVTIEEIPQLKTILQAITDEQYHKLQKRVIQVQRHFTLNRPAQRFDIIHMILHSLESYHKNYKLIFSLIISRVNRQNIVPGSGFLDNCCTNFIKKNCLSNLLHLPKKLTSAEKIEDDLARARDAIRKAILARNYTSNKVEDFIPTGTVYRNSYAFHQSHIEMEKTFKIWTYKEGELPLVHEGPVNLLYAIEGHFIEEMESKENPFAAQDPEEAHAFFLPFSVAKMRTYFYMPLYNTYSRDPIQHFVTDYVQVILGRYHYWNRSNGGDHFMVSCHDWAPCISDKNPKLFKNFIRVLCNANSSEGFKPGRDVSLPEFKVEERSLFTSTQFRASGTNRSILGFFAGGGHRYIRKVLLKHWKNKDNELQVHEYLPEGQDYGWLMAQSKFCLCPSGYEVASPRIVEAIHAECVPVIMSEHYVLPFSDVLDWSQFSIKITVEEIPQLKTILQAITNEEYLKLRKGVIQVRRHFTLNRPAQRFDIIHMILHSIWLRRLNFHLPS</sequence>
<keyword evidence="5" id="KW-0333">Golgi apparatus</keyword>
<evidence type="ECO:0000256" key="4">
    <source>
        <dbReference type="ARBA" id="ARBA00022968"/>
    </source>
</evidence>
<evidence type="ECO:0000256" key="5">
    <source>
        <dbReference type="ARBA" id="ARBA00023034"/>
    </source>
</evidence>
<evidence type="ECO:0000256" key="2">
    <source>
        <dbReference type="ARBA" id="ARBA00010271"/>
    </source>
</evidence>
<name>A0AAD4S392_9MAGN</name>
<evidence type="ECO:0000313" key="9">
    <source>
        <dbReference type="Proteomes" id="UP001202328"/>
    </source>
</evidence>
<dbReference type="GO" id="GO:0000139">
    <property type="term" value="C:Golgi membrane"/>
    <property type="evidence" value="ECO:0007669"/>
    <property type="project" value="UniProtKB-SubCell"/>
</dbReference>
<organism evidence="8 9">
    <name type="scientific">Papaver atlanticum</name>
    <dbReference type="NCBI Taxonomy" id="357466"/>
    <lineage>
        <taxon>Eukaryota</taxon>
        <taxon>Viridiplantae</taxon>
        <taxon>Streptophyta</taxon>
        <taxon>Embryophyta</taxon>
        <taxon>Tracheophyta</taxon>
        <taxon>Spermatophyta</taxon>
        <taxon>Magnoliopsida</taxon>
        <taxon>Ranunculales</taxon>
        <taxon>Papaveraceae</taxon>
        <taxon>Papaveroideae</taxon>
        <taxon>Papaver</taxon>
    </lineage>
</organism>
<evidence type="ECO:0000256" key="1">
    <source>
        <dbReference type="ARBA" id="ARBA00004323"/>
    </source>
</evidence>
<dbReference type="Gene3D" id="3.40.50.2000">
    <property type="entry name" value="Glycogen Phosphorylase B"/>
    <property type="match status" value="1"/>
</dbReference>
<dbReference type="Proteomes" id="UP001202328">
    <property type="component" value="Unassembled WGS sequence"/>
</dbReference>
<feature type="transmembrane region" description="Helical" evidence="6">
    <location>
        <begin position="12"/>
        <end position="31"/>
    </location>
</feature>
<dbReference type="PANTHER" id="PTHR11062:SF124">
    <property type="entry name" value="XYLOGALACTURONAN BETA-1,3-XYLOSYLTRANSFERASE"/>
    <property type="match status" value="1"/>
</dbReference>
<evidence type="ECO:0000256" key="6">
    <source>
        <dbReference type="SAM" id="Phobius"/>
    </source>
</evidence>
<comment type="similarity">
    <text evidence="2">Belongs to the glycosyltransferase 47 family.</text>
</comment>
<keyword evidence="3" id="KW-0328">Glycosyltransferase</keyword>
<dbReference type="EMBL" id="JAJJMB010014829">
    <property type="protein sequence ID" value="KAI3857610.1"/>
    <property type="molecule type" value="Genomic_DNA"/>
</dbReference>
<dbReference type="InterPro" id="IPR040911">
    <property type="entry name" value="Exostosin_GT47"/>
</dbReference>
<reference evidence="8" key="1">
    <citation type="submission" date="2022-04" db="EMBL/GenBank/DDBJ databases">
        <title>A functionally conserved STORR gene fusion in Papaver species that diverged 16.8 million years ago.</title>
        <authorList>
            <person name="Catania T."/>
        </authorList>
    </citation>
    <scope>NUCLEOTIDE SEQUENCE</scope>
    <source>
        <strain evidence="8">S-188037</strain>
    </source>
</reference>